<dbReference type="Proteomes" id="UP000278962">
    <property type="component" value="Unassembled WGS sequence"/>
</dbReference>
<dbReference type="InterPro" id="IPR014729">
    <property type="entry name" value="Rossmann-like_a/b/a_fold"/>
</dbReference>
<dbReference type="InterPro" id="IPR022874">
    <property type="entry name" value="Valine-tRNA_ligase_type_2"/>
</dbReference>
<evidence type="ECO:0000313" key="13">
    <source>
        <dbReference type="Proteomes" id="UP000278962"/>
    </source>
</evidence>
<keyword evidence="5 8" id="KW-0648">Protein biosynthesis</keyword>
<comment type="subcellular location">
    <subcellularLocation>
        <location evidence="8">Cytoplasm</location>
    </subcellularLocation>
</comment>
<keyword evidence="6 8" id="KW-0030">Aminoacyl-tRNA synthetase</keyword>
<dbReference type="PRINTS" id="PR00986">
    <property type="entry name" value="TRNASYNTHVAL"/>
</dbReference>
<dbReference type="InterPro" id="IPR009008">
    <property type="entry name" value="Val/Leu/Ile-tRNA-synth_edit"/>
</dbReference>
<evidence type="ECO:0000256" key="1">
    <source>
        <dbReference type="ARBA" id="ARBA00022490"/>
    </source>
</evidence>
<dbReference type="InterPro" id="IPR002303">
    <property type="entry name" value="Valyl-tRNA_ligase"/>
</dbReference>
<dbReference type="Gene3D" id="1.10.730.10">
    <property type="entry name" value="Isoleucyl-tRNA Synthetase, Domain 1"/>
    <property type="match status" value="1"/>
</dbReference>
<organism evidence="12 13">
    <name type="scientific">Solirubrobacter pauli</name>
    <dbReference type="NCBI Taxonomy" id="166793"/>
    <lineage>
        <taxon>Bacteria</taxon>
        <taxon>Bacillati</taxon>
        <taxon>Actinomycetota</taxon>
        <taxon>Thermoleophilia</taxon>
        <taxon>Solirubrobacterales</taxon>
        <taxon>Solirubrobacteraceae</taxon>
        <taxon>Solirubrobacter</taxon>
    </lineage>
</organism>
<comment type="similarity">
    <text evidence="8">Belongs to the class-I aminoacyl-tRNA synthetase family. ValS type 2 subfamily.</text>
</comment>
<evidence type="ECO:0000256" key="9">
    <source>
        <dbReference type="SAM" id="MobiDB-lite"/>
    </source>
</evidence>
<dbReference type="InterPro" id="IPR002300">
    <property type="entry name" value="aa-tRNA-synth_Ia"/>
</dbReference>
<name>A0A660LAU9_9ACTN</name>
<dbReference type="GO" id="GO:0005829">
    <property type="term" value="C:cytosol"/>
    <property type="evidence" value="ECO:0007669"/>
    <property type="project" value="TreeGrafter"/>
</dbReference>
<dbReference type="InterPro" id="IPR009080">
    <property type="entry name" value="tRNAsynth_Ia_anticodon-bd"/>
</dbReference>
<comment type="function">
    <text evidence="8">Catalyzes the attachment of valine to tRNA(Val). As ValRS can inadvertently accommodate and process structurally similar amino acids such as threonine, to avoid such errors, it has a 'posttransfer' editing activity that hydrolyzes mischarged Thr-tRNA(Val) in a tRNA-dependent manner.</text>
</comment>
<comment type="subunit">
    <text evidence="8">Monomer.</text>
</comment>
<accession>A0A660LAU9</accession>
<evidence type="ECO:0000259" key="10">
    <source>
        <dbReference type="Pfam" id="PF00133"/>
    </source>
</evidence>
<comment type="caution">
    <text evidence="12">The sequence shown here is derived from an EMBL/GenBank/DDBJ whole genome shotgun (WGS) entry which is preliminary data.</text>
</comment>
<keyword evidence="13" id="KW-1185">Reference proteome</keyword>
<dbReference type="InterPro" id="IPR048044">
    <property type="entry name" value="Valyl-tRNA_ligase_actino"/>
</dbReference>
<evidence type="ECO:0000256" key="3">
    <source>
        <dbReference type="ARBA" id="ARBA00022741"/>
    </source>
</evidence>
<dbReference type="HAMAP" id="MF_02005">
    <property type="entry name" value="Val_tRNA_synth_type2"/>
    <property type="match status" value="1"/>
</dbReference>
<dbReference type="GO" id="GO:0005524">
    <property type="term" value="F:ATP binding"/>
    <property type="evidence" value="ECO:0007669"/>
    <property type="project" value="UniProtKB-UniRule"/>
</dbReference>
<dbReference type="EC" id="6.1.1.9" evidence="8"/>
<dbReference type="SUPFAM" id="SSF47323">
    <property type="entry name" value="Anticodon-binding domain of a subclass of class I aminoacyl-tRNA synthetases"/>
    <property type="match status" value="1"/>
</dbReference>
<comment type="domain">
    <text evidence="8">ValRS has two distinct active sites: one for aminoacylation and one for editing. The misactivated threonine is translocated from the active site to the editing site.</text>
</comment>
<dbReference type="Pfam" id="PF08264">
    <property type="entry name" value="Anticodon_1"/>
    <property type="match status" value="1"/>
</dbReference>
<dbReference type="GO" id="GO:0002161">
    <property type="term" value="F:aminoacyl-tRNA deacylase activity"/>
    <property type="evidence" value="ECO:0007669"/>
    <property type="project" value="InterPro"/>
</dbReference>
<dbReference type="GO" id="GO:0006438">
    <property type="term" value="P:valyl-tRNA aminoacylation"/>
    <property type="evidence" value="ECO:0007669"/>
    <property type="project" value="UniProtKB-UniRule"/>
</dbReference>
<dbReference type="GO" id="GO:0004832">
    <property type="term" value="F:valine-tRNA ligase activity"/>
    <property type="evidence" value="ECO:0007669"/>
    <property type="project" value="UniProtKB-UniRule"/>
</dbReference>
<keyword evidence="1 8" id="KW-0963">Cytoplasm</keyword>
<keyword evidence="4 8" id="KW-0067">ATP-binding</keyword>
<dbReference type="Pfam" id="PF00133">
    <property type="entry name" value="tRNA-synt_1"/>
    <property type="match status" value="1"/>
</dbReference>
<dbReference type="InterPro" id="IPR013155">
    <property type="entry name" value="M/V/L/I-tRNA-synth_anticd-bd"/>
</dbReference>
<protein>
    <recommendedName>
        <fullName evidence="8">Valine--tRNA ligase</fullName>
        <ecNumber evidence="8">6.1.1.9</ecNumber>
    </recommendedName>
    <alternativeName>
        <fullName evidence="8">Valyl-tRNA synthetase</fullName>
        <shortName evidence="8">ValRS</shortName>
    </alternativeName>
</protein>
<dbReference type="Gene3D" id="3.40.50.620">
    <property type="entry name" value="HUPs"/>
    <property type="match status" value="2"/>
</dbReference>
<dbReference type="SUPFAM" id="SSF50677">
    <property type="entry name" value="ValRS/IleRS/LeuRS editing domain"/>
    <property type="match status" value="1"/>
</dbReference>
<comment type="catalytic activity">
    <reaction evidence="7 8">
        <text>tRNA(Val) + L-valine + ATP = L-valyl-tRNA(Val) + AMP + diphosphate</text>
        <dbReference type="Rhea" id="RHEA:10704"/>
        <dbReference type="Rhea" id="RHEA-COMP:9672"/>
        <dbReference type="Rhea" id="RHEA-COMP:9708"/>
        <dbReference type="ChEBI" id="CHEBI:30616"/>
        <dbReference type="ChEBI" id="CHEBI:33019"/>
        <dbReference type="ChEBI" id="CHEBI:57762"/>
        <dbReference type="ChEBI" id="CHEBI:78442"/>
        <dbReference type="ChEBI" id="CHEBI:78537"/>
        <dbReference type="ChEBI" id="CHEBI:456215"/>
        <dbReference type="EC" id="6.1.1.9"/>
    </reaction>
</comment>
<evidence type="ECO:0000259" key="11">
    <source>
        <dbReference type="Pfam" id="PF08264"/>
    </source>
</evidence>
<dbReference type="AlphaFoldDB" id="A0A660LAU9"/>
<dbReference type="PANTHER" id="PTHR11946">
    <property type="entry name" value="VALYL-TRNA SYNTHETASES"/>
    <property type="match status" value="1"/>
</dbReference>
<feature type="short sequence motif" description="'KMSKS' region" evidence="8">
    <location>
        <begin position="575"/>
        <end position="579"/>
    </location>
</feature>
<evidence type="ECO:0000256" key="5">
    <source>
        <dbReference type="ARBA" id="ARBA00022917"/>
    </source>
</evidence>
<keyword evidence="2 8" id="KW-0436">Ligase</keyword>
<proteinExistence type="inferred from homology"/>
<feature type="binding site" evidence="8">
    <location>
        <position position="578"/>
    </location>
    <ligand>
        <name>ATP</name>
        <dbReference type="ChEBI" id="CHEBI:30616"/>
    </ligand>
</feature>
<dbReference type="InterPro" id="IPR033705">
    <property type="entry name" value="Anticodon_Ia_Val"/>
</dbReference>
<dbReference type="PANTHER" id="PTHR11946:SF93">
    <property type="entry name" value="VALINE--TRNA LIGASE, CHLOROPLASTIC_MITOCHONDRIAL 2"/>
    <property type="match status" value="1"/>
</dbReference>
<dbReference type="EMBL" id="RBIL01000001">
    <property type="protein sequence ID" value="RKQ92128.1"/>
    <property type="molecule type" value="Genomic_DNA"/>
</dbReference>
<reference evidence="12 13" key="1">
    <citation type="submission" date="2018-10" db="EMBL/GenBank/DDBJ databases">
        <title>Genomic Encyclopedia of Archaeal and Bacterial Type Strains, Phase II (KMG-II): from individual species to whole genera.</title>
        <authorList>
            <person name="Goeker M."/>
        </authorList>
    </citation>
    <scope>NUCLEOTIDE SEQUENCE [LARGE SCALE GENOMIC DNA]</scope>
    <source>
        <strain evidence="12 13">DSM 14954</strain>
    </source>
</reference>
<evidence type="ECO:0000256" key="7">
    <source>
        <dbReference type="ARBA" id="ARBA00047552"/>
    </source>
</evidence>
<comment type="caution">
    <text evidence="8">Lacks conserved residue(s) required for the propagation of feature annotation.</text>
</comment>
<evidence type="ECO:0000256" key="6">
    <source>
        <dbReference type="ARBA" id="ARBA00023146"/>
    </source>
</evidence>
<evidence type="ECO:0000256" key="4">
    <source>
        <dbReference type="ARBA" id="ARBA00022840"/>
    </source>
</evidence>
<dbReference type="SUPFAM" id="SSF52374">
    <property type="entry name" value="Nucleotidylyl transferase"/>
    <property type="match status" value="1"/>
</dbReference>
<keyword evidence="3 8" id="KW-0547">Nucleotide-binding</keyword>
<sequence length="848" mass="95135">MPEIPKKPSLTGLESKWDAVWEESGTYRFDRSKERAEVYSIDTPPPTVSGSLHLGSAFGYIQTDANARFRRMHGAEVFYPMGWDDNGLPTERRVQNFYGVRCDPTVPNGQIPDEPLPKGETRSISRPDFIELCHRLTAEDEKGFEDVWRTLGLSVDWTLTYATIDDRARRVAQRAFLRNLARGEAYSQEAPTVWDVDFQTAVAQAEIEDREQQGAMHKLAFPRTDGNGAIEIETTRPELLPSCVALVAHPEDERYAPLAGQTVSTPLFGVEVPIVLHPLAEQEKGTGIAMICTFGDTKDVTWWRELNLPLRAAMRRDGRFQMETPAWLEGKADLWEQLGGKNSKQARRVMVELLTEDGALIGEPKPVQQQVKFFEKGDRPLEVVTSRQWYIRNGGRDEDLRQALLARGRALNWNPEFMETRYEHWVEGLNGDWLISRQRYFGVPFPVWYALDAEGEPDYEHPIIPEESALPVDPQSDAPVGYDESQRNQPGGFTGDPDVMDTWATSSLSPQIACGWEDDPDLFARTYPMDVRPQGPEIIRTWLFSTVVRSHYEHGTEPWKDTLINGWILDPDRKKMSKSRGSVTTPKPLIEEFGADGMRYWALKAAPGADTQVDKAVFKNGRRLAIKLLNASKFVLGVGTSQEGAVTEAIDRSLLLALADVVDDATNSFLNYRYQQALARIEAFFWRFCDEYLELVKNRAYNDGDGPGGASAKATLGIALSTLQRLLAPFLPFVTEEVWSWWQEGSVHRTSYPTGDELRAHAADADPAVFEVAAEVLSAVHKAKTSEQRSLRTHVLQLVIADTAERLGALRQAEADVRGAGNVDELILNEGEELTVTAELEPEAEKTA</sequence>
<gene>
    <name evidence="8" type="primary">valS</name>
    <name evidence="12" type="ORF">C8N24_1967</name>
</gene>
<feature type="domain" description="Methionyl/Valyl/Leucyl/Isoleucyl-tRNA synthetase anticodon-binding" evidence="11">
    <location>
        <begin position="651"/>
        <end position="793"/>
    </location>
</feature>
<dbReference type="NCBIfam" id="NF000540">
    <property type="entry name" value="alt_ValS"/>
    <property type="match status" value="1"/>
</dbReference>
<evidence type="ECO:0000256" key="2">
    <source>
        <dbReference type="ARBA" id="ARBA00022598"/>
    </source>
</evidence>
<evidence type="ECO:0000313" key="12">
    <source>
        <dbReference type="EMBL" id="RKQ92128.1"/>
    </source>
</evidence>
<dbReference type="RefSeq" id="WP_211339903.1">
    <property type="nucleotide sequence ID" value="NZ_RBIL01000001.1"/>
</dbReference>
<dbReference type="NCBIfam" id="NF009687">
    <property type="entry name" value="PRK13208.1"/>
    <property type="match status" value="1"/>
</dbReference>
<dbReference type="CDD" id="cd07962">
    <property type="entry name" value="Anticodon_Ia_Val"/>
    <property type="match status" value="1"/>
</dbReference>
<feature type="domain" description="Aminoacyl-tRNA synthetase class Ia" evidence="10">
    <location>
        <begin position="18"/>
        <end position="613"/>
    </location>
</feature>
<evidence type="ECO:0000256" key="8">
    <source>
        <dbReference type="HAMAP-Rule" id="MF_02005"/>
    </source>
</evidence>
<feature type="region of interest" description="Disordered" evidence="9">
    <location>
        <begin position="466"/>
        <end position="497"/>
    </location>
</feature>